<dbReference type="SUPFAM" id="SSF56349">
    <property type="entry name" value="DNA breaking-rejoining enzymes"/>
    <property type="match status" value="1"/>
</dbReference>
<dbReference type="InterPro" id="IPR050090">
    <property type="entry name" value="Tyrosine_recombinase_XerCD"/>
</dbReference>
<dbReference type="Gene3D" id="1.10.443.10">
    <property type="entry name" value="Intergrase catalytic core"/>
    <property type="match status" value="1"/>
</dbReference>
<evidence type="ECO:0000256" key="3">
    <source>
        <dbReference type="ARBA" id="ARBA00023172"/>
    </source>
</evidence>
<dbReference type="GO" id="GO:0006310">
    <property type="term" value="P:DNA recombination"/>
    <property type="evidence" value="ECO:0007669"/>
    <property type="project" value="UniProtKB-KW"/>
</dbReference>
<dbReference type="InterPro" id="IPR025269">
    <property type="entry name" value="SAM-like_dom"/>
</dbReference>
<accession>A0A2S9WRC7</accession>
<dbReference type="OrthoDB" id="1493636at2"/>
<dbReference type="InterPro" id="IPR013762">
    <property type="entry name" value="Integrase-like_cat_sf"/>
</dbReference>
<dbReference type="InterPro" id="IPR011010">
    <property type="entry name" value="DNA_brk_join_enz"/>
</dbReference>
<comment type="similarity">
    <text evidence="1">Belongs to the 'phage' integrase family.</text>
</comment>
<evidence type="ECO:0000313" key="5">
    <source>
        <dbReference type="EMBL" id="PRP65836.1"/>
    </source>
</evidence>
<dbReference type="EMBL" id="MQUC01000003">
    <property type="protein sequence ID" value="PRP65836.1"/>
    <property type="molecule type" value="Genomic_DNA"/>
</dbReference>
<dbReference type="InterPro" id="IPR002104">
    <property type="entry name" value="Integrase_catalytic"/>
</dbReference>
<feature type="domain" description="Tyr recombinase" evidence="4">
    <location>
        <begin position="218"/>
        <end position="403"/>
    </location>
</feature>
<dbReference type="Gene3D" id="1.10.150.130">
    <property type="match status" value="1"/>
</dbReference>
<name>A0A2S9WRC7_9FLAO</name>
<comment type="caution">
    <text evidence="5">The sequence shown here is derived from an EMBL/GenBank/DDBJ whole genome shotgun (WGS) entry which is preliminary data.</text>
</comment>
<dbReference type="Pfam" id="PF00589">
    <property type="entry name" value="Phage_integrase"/>
    <property type="match status" value="1"/>
</dbReference>
<evidence type="ECO:0000313" key="6">
    <source>
        <dbReference type="Proteomes" id="UP000239532"/>
    </source>
</evidence>
<dbReference type="InterPro" id="IPR010998">
    <property type="entry name" value="Integrase_recombinase_N"/>
</dbReference>
<dbReference type="GO" id="GO:0003677">
    <property type="term" value="F:DNA binding"/>
    <property type="evidence" value="ECO:0007669"/>
    <property type="project" value="UniProtKB-KW"/>
</dbReference>
<dbReference type="PANTHER" id="PTHR30349">
    <property type="entry name" value="PHAGE INTEGRASE-RELATED"/>
    <property type="match status" value="1"/>
</dbReference>
<dbReference type="PANTHER" id="PTHR30349:SF41">
    <property type="entry name" value="INTEGRASE_RECOMBINASE PROTEIN MJ0367-RELATED"/>
    <property type="match status" value="1"/>
</dbReference>
<sequence length="416" mass="48470">MTHTFYLKKPRSDKETLILFSCSFKQEQKKFVYSTGEVINPKDWDQKNKSPIINSKAAGVRSIRTQLSRYSECFHESLAASKLMQIQFISSVLKDALDLKFKKTVKGNNDFLDAYDSFVLEKTKNKDWSVSTIKRYGYMKTLLLNFQEQRDFKLNFVSINSAFISEFTDFCLTEKGHINNTFSRNLGLFKTFMLWAYKNRLTYNEEFKNFKRKKQVITNQVALTKKDIEHLLNAKCKSKSLERVRDVFVFSCVTGCRFGELKFISKSSVSGDTLYLKEEKGSEKKVREIPLGKIASFILKKYDYELPLVANQNHNEYIKTVFLDAGFTQKVEKVSVSGKTVTRKEMSFWERVSSHTARRTFITMMKREGKSDKLISKITGHLDMKTLNTYYQVDNDEKKEAIDEVFNIELNILKKA</sequence>
<protein>
    <submittedName>
        <fullName evidence="5">Integrase</fullName>
    </submittedName>
</protein>
<evidence type="ECO:0000256" key="1">
    <source>
        <dbReference type="ARBA" id="ARBA00008857"/>
    </source>
</evidence>
<dbReference type="AlphaFoldDB" id="A0A2S9WRC7"/>
<evidence type="ECO:0000259" key="4">
    <source>
        <dbReference type="PROSITE" id="PS51898"/>
    </source>
</evidence>
<dbReference type="PROSITE" id="PS51898">
    <property type="entry name" value="TYR_RECOMBINASE"/>
    <property type="match status" value="1"/>
</dbReference>
<keyword evidence="2" id="KW-0238">DNA-binding</keyword>
<reference evidence="5 6" key="1">
    <citation type="submission" date="2016-11" db="EMBL/GenBank/DDBJ databases">
        <title>Trade-off between light-utilization and light-protection in marine flavobacteria.</title>
        <authorList>
            <person name="Kumagai Y."/>
        </authorList>
    </citation>
    <scope>NUCLEOTIDE SEQUENCE [LARGE SCALE GENOMIC DNA]</scope>
    <source>
        <strain evidence="5 6">JCM 17109</strain>
    </source>
</reference>
<gene>
    <name evidence="5" type="ORF">BST86_01380</name>
</gene>
<dbReference type="GO" id="GO:0015074">
    <property type="term" value="P:DNA integration"/>
    <property type="evidence" value="ECO:0007669"/>
    <property type="project" value="InterPro"/>
</dbReference>
<evidence type="ECO:0000256" key="2">
    <source>
        <dbReference type="ARBA" id="ARBA00023125"/>
    </source>
</evidence>
<dbReference type="RefSeq" id="WP_105981702.1">
    <property type="nucleotide sequence ID" value="NZ_MQUC01000003.1"/>
</dbReference>
<proteinExistence type="inferred from homology"/>
<dbReference type="Pfam" id="PF13102">
    <property type="entry name" value="Phage_int_SAM_5"/>
    <property type="match status" value="1"/>
</dbReference>
<dbReference type="Proteomes" id="UP000239532">
    <property type="component" value="Unassembled WGS sequence"/>
</dbReference>
<organism evidence="5 6">
    <name type="scientific">Nonlabens agnitus</name>
    <dbReference type="NCBI Taxonomy" id="870484"/>
    <lineage>
        <taxon>Bacteria</taxon>
        <taxon>Pseudomonadati</taxon>
        <taxon>Bacteroidota</taxon>
        <taxon>Flavobacteriia</taxon>
        <taxon>Flavobacteriales</taxon>
        <taxon>Flavobacteriaceae</taxon>
        <taxon>Nonlabens</taxon>
    </lineage>
</organism>
<keyword evidence="3" id="KW-0233">DNA recombination</keyword>
<keyword evidence="6" id="KW-1185">Reference proteome</keyword>